<keyword evidence="1" id="KW-0732">Signal</keyword>
<feature type="signal peptide" evidence="1">
    <location>
        <begin position="1"/>
        <end position="16"/>
    </location>
</feature>
<comment type="caution">
    <text evidence="2">The sequence shown here is derived from an EMBL/GenBank/DDBJ whole genome shotgun (WGS) entry which is preliminary data.</text>
</comment>
<gene>
    <name evidence="2" type="ORF">BKA59DRAFT_517346</name>
</gene>
<dbReference type="AlphaFoldDB" id="A0A8K0W5C8"/>
<keyword evidence="3" id="KW-1185">Reference proteome</keyword>
<dbReference type="EMBL" id="JAGPXF010000008">
    <property type="protein sequence ID" value="KAH7232904.1"/>
    <property type="molecule type" value="Genomic_DNA"/>
</dbReference>
<accession>A0A8K0W5C8</accession>
<dbReference type="OrthoDB" id="5095083at2759"/>
<dbReference type="Proteomes" id="UP000813427">
    <property type="component" value="Unassembled WGS sequence"/>
</dbReference>
<evidence type="ECO:0000313" key="2">
    <source>
        <dbReference type="EMBL" id="KAH7232904.1"/>
    </source>
</evidence>
<protein>
    <submittedName>
        <fullName evidence="2">Uncharacterized protein</fullName>
    </submittedName>
</protein>
<proteinExistence type="predicted"/>
<sequence length="101" mass="10460">MKTAIFLTALISAAIAAPAANPVPAADVSELDARGSCPAGQNCVSGYCSVYTCVPAGTSTQCFTYKYGSYLSNGPEGVTASYWRSLSSTTQEAYSSFTYVA</sequence>
<evidence type="ECO:0000313" key="3">
    <source>
        <dbReference type="Proteomes" id="UP000813427"/>
    </source>
</evidence>
<evidence type="ECO:0000256" key="1">
    <source>
        <dbReference type="SAM" id="SignalP"/>
    </source>
</evidence>
<name>A0A8K0W5C8_9HYPO</name>
<organism evidence="2 3">
    <name type="scientific">Fusarium tricinctum</name>
    <dbReference type="NCBI Taxonomy" id="61284"/>
    <lineage>
        <taxon>Eukaryota</taxon>
        <taxon>Fungi</taxon>
        <taxon>Dikarya</taxon>
        <taxon>Ascomycota</taxon>
        <taxon>Pezizomycotina</taxon>
        <taxon>Sordariomycetes</taxon>
        <taxon>Hypocreomycetidae</taxon>
        <taxon>Hypocreales</taxon>
        <taxon>Nectriaceae</taxon>
        <taxon>Fusarium</taxon>
        <taxon>Fusarium tricinctum species complex</taxon>
    </lineage>
</organism>
<reference evidence="2" key="1">
    <citation type="journal article" date="2021" name="Nat. Commun.">
        <title>Genetic determinants of endophytism in the Arabidopsis root mycobiome.</title>
        <authorList>
            <person name="Mesny F."/>
            <person name="Miyauchi S."/>
            <person name="Thiergart T."/>
            <person name="Pickel B."/>
            <person name="Atanasova L."/>
            <person name="Karlsson M."/>
            <person name="Huettel B."/>
            <person name="Barry K.W."/>
            <person name="Haridas S."/>
            <person name="Chen C."/>
            <person name="Bauer D."/>
            <person name="Andreopoulos W."/>
            <person name="Pangilinan J."/>
            <person name="LaButti K."/>
            <person name="Riley R."/>
            <person name="Lipzen A."/>
            <person name="Clum A."/>
            <person name="Drula E."/>
            <person name="Henrissat B."/>
            <person name="Kohler A."/>
            <person name="Grigoriev I.V."/>
            <person name="Martin F.M."/>
            <person name="Hacquard S."/>
        </authorList>
    </citation>
    <scope>NUCLEOTIDE SEQUENCE</scope>
    <source>
        <strain evidence="2">MPI-SDFR-AT-0068</strain>
    </source>
</reference>
<feature type="chain" id="PRO_5035460729" evidence="1">
    <location>
        <begin position="17"/>
        <end position="101"/>
    </location>
</feature>